<reference evidence="2 3" key="1">
    <citation type="journal article" date="2020" name="Nature">
        <title>Six reference-quality genomes reveal evolution of bat adaptations.</title>
        <authorList>
            <person name="Jebb D."/>
            <person name="Huang Z."/>
            <person name="Pippel M."/>
            <person name="Hughes G.M."/>
            <person name="Lavrichenko K."/>
            <person name="Devanna P."/>
            <person name="Winkler S."/>
            <person name="Jermiin L.S."/>
            <person name="Skirmuntt E.C."/>
            <person name="Katzourakis A."/>
            <person name="Burkitt-Gray L."/>
            <person name="Ray D.A."/>
            <person name="Sullivan K.A.M."/>
            <person name="Roscito J.G."/>
            <person name="Kirilenko B.M."/>
            <person name="Davalos L.M."/>
            <person name="Corthals A.P."/>
            <person name="Power M.L."/>
            <person name="Jones G."/>
            <person name="Ransome R.D."/>
            <person name="Dechmann D.K.N."/>
            <person name="Locatelli A.G."/>
            <person name="Puechmaille S.J."/>
            <person name="Fedrigo O."/>
            <person name="Jarvis E.D."/>
            <person name="Hiller M."/>
            <person name="Vernes S.C."/>
            <person name="Myers E.W."/>
            <person name="Teeling E.C."/>
        </authorList>
    </citation>
    <scope>NUCLEOTIDE SEQUENCE [LARGE SCALE GENOMIC DNA]</scope>
    <source>
        <strain evidence="2">Bat1K_MPI-CBG_1</strain>
    </source>
</reference>
<feature type="transmembrane region" description="Helical" evidence="1">
    <location>
        <begin position="40"/>
        <end position="68"/>
    </location>
</feature>
<keyword evidence="1" id="KW-0472">Membrane</keyword>
<dbReference type="AlphaFoldDB" id="A0A833YGI7"/>
<organism evidence="2 3">
    <name type="scientific">Phyllostomus discolor</name>
    <name type="common">pale spear-nosed bat</name>
    <dbReference type="NCBI Taxonomy" id="89673"/>
    <lineage>
        <taxon>Eukaryota</taxon>
        <taxon>Metazoa</taxon>
        <taxon>Chordata</taxon>
        <taxon>Craniata</taxon>
        <taxon>Vertebrata</taxon>
        <taxon>Euteleostomi</taxon>
        <taxon>Mammalia</taxon>
        <taxon>Eutheria</taxon>
        <taxon>Laurasiatheria</taxon>
        <taxon>Chiroptera</taxon>
        <taxon>Yangochiroptera</taxon>
        <taxon>Phyllostomidae</taxon>
        <taxon>Phyllostominae</taxon>
        <taxon>Phyllostomus</taxon>
    </lineage>
</organism>
<dbReference type="EMBL" id="JABVXQ010000015">
    <property type="protein sequence ID" value="KAF6075069.1"/>
    <property type="molecule type" value="Genomic_DNA"/>
</dbReference>
<evidence type="ECO:0000313" key="2">
    <source>
        <dbReference type="EMBL" id="KAF6075069.1"/>
    </source>
</evidence>
<evidence type="ECO:0000256" key="1">
    <source>
        <dbReference type="SAM" id="Phobius"/>
    </source>
</evidence>
<name>A0A833YGI7_9CHIR</name>
<dbReference type="Proteomes" id="UP000664940">
    <property type="component" value="Unassembled WGS sequence"/>
</dbReference>
<evidence type="ECO:0000313" key="3">
    <source>
        <dbReference type="Proteomes" id="UP000664940"/>
    </source>
</evidence>
<gene>
    <name evidence="2" type="ORF">HJG60_009467</name>
</gene>
<keyword evidence="1" id="KW-1133">Transmembrane helix</keyword>
<protein>
    <submittedName>
        <fullName evidence="2">Uncharacterized protein</fullName>
    </submittedName>
</protein>
<keyword evidence="1" id="KW-0812">Transmembrane</keyword>
<proteinExistence type="predicted"/>
<comment type="caution">
    <text evidence="2">The sequence shown here is derived from an EMBL/GenBank/DDBJ whole genome shotgun (WGS) entry which is preliminary data.</text>
</comment>
<accession>A0A833YGI7</accession>
<sequence>MLPTRDQACNPGMCPDWESNPQPFGSQVGIQSTEPHQPGFFLLFCFGFFCLFFVLKAVNAFYTTVIFLSCKKQVRSGVHEPFLSGWWHYDVHTAVQPSLLSARVQNFFVAHAETLSPLHTDSPPFPRLSLGTAVLPSYPHVLDSSRYLR</sequence>